<evidence type="ECO:0000259" key="1">
    <source>
        <dbReference type="SMART" id="SM01321"/>
    </source>
</evidence>
<dbReference type="GO" id="GO:0003677">
    <property type="term" value="F:DNA binding"/>
    <property type="evidence" value="ECO:0007669"/>
    <property type="project" value="InterPro"/>
</dbReference>
<dbReference type="EMBL" id="JADEXG010000007">
    <property type="protein sequence ID" value="MBE9076571.1"/>
    <property type="molecule type" value="Genomic_DNA"/>
</dbReference>
<dbReference type="InterPro" id="IPR002686">
    <property type="entry name" value="Transposase_17"/>
</dbReference>
<dbReference type="GO" id="GO:0004803">
    <property type="term" value="F:transposase activity"/>
    <property type="evidence" value="ECO:0007669"/>
    <property type="project" value="InterPro"/>
</dbReference>
<proteinExistence type="predicted"/>
<name>A0A8J7A9M3_9CYAN</name>
<accession>A0A8J7A9M3</accession>
<dbReference type="Proteomes" id="UP000636505">
    <property type="component" value="Unassembled WGS sequence"/>
</dbReference>
<dbReference type="SMART" id="SM01321">
    <property type="entry name" value="Y1_Tnp"/>
    <property type="match status" value="1"/>
</dbReference>
<reference evidence="2" key="1">
    <citation type="submission" date="2020-10" db="EMBL/GenBank/DDBJ databases">
        <authorList>
            <person name="Castelo-Branco R."/>
            <person name="Eusebio N."/>
            <person name="Adriana R."/>
            <person name="Vieira A."/>
            <person name="Brugerolle De Fraissinette N."/>
            <person name="Rezende De Castro R."/>
            <person name="Schneider M.P."/>
            <person name="Vasconcelos V."/>
            <person name="Leao P.N."/>
        </authorList>
    </citation>
    <scope>NUCLEOTIDE SEQUENCE</scope>
    <source>
        <strain evidence="2">LEGE 07310</strain>
    </source>
</reference>
<dbReference type="InterPro" id="IPR036515">
    <property type="entry name" value="Transposase_17_sf"/>
</dbReference>
<comment type="caution">
    <text evidence="2">The sequence shown here is derived from an EMBL/GenBank/DDBJ whole genome shotgun (WGS) entry which is preliminary data.</text>
</comment>
<feature type="domain" description="Transposase IS200-like" evidence="1">
    <location>
        <begin position="12"/>
        <end position="147"/>
    </location>
</feature>
<dbReference type="Gene3D" id="3.30.70.1290">
    <property type="entry name" value="Transposase IS200-like"/>
    <property type="match status" value="1"/>
</dbReference>
<evidence type="ECO:0000313" key="2">
    <source>
        <dbReference type="EMBL" id="MBE9076571.1"/>
    </source>
</evidence>
<sequence length="162" mass="18162">MIHPAQLDRSPVQAVAYYVQLRTYQEENLFGLDPASSRLNLTGQIAADEWLRAASYHPKITLDQWVIVPNGLEALVVVKDRGVVAETKSFVRSPTKPRVLSSFIAAFKAAAAKRINLVRSQPGSPVWQRSYQEQRIGSELSLTQRRQDLLNSSAWCVSNLLE</sequence>
<keyword evidence="3" id="KW-1185">Reference proteome</keyword>
<gene>
    <name evidence="2" type="ORF">IQ241_04550</name>
</gene>
<dbReference type="GO" id="GO:0006313">
    <property type="term" value="P:DNA transposition"/>
    <property type="evidence" value="ECO:0007669"/>
    <property type="project" value="InterPro"/>
</dbReference>
<dbReference type="RefSeq" id="WP_193905236.1">
    <property type="nucleotide sequence ID" value="NZ_JADEXG010000007.1"/>
</dbReference>
<organism evidence="2 3">
    <name type="scientific">Vasconcelosia minhoensis LEGE 07310</name>
    <dbReference type="NCBI Taxonomy" id="915328"/>
    <lineage>
        <taxon>Bacteria</taxon>
        <taxon>Bacillati</taxon>
        <taxon>Cyanobacteriota</taxon>
        <taxon>Cyanophyceae</taxon>
        <taxon>Nodosilineales</taxon>
        <taxon>Cymatolegaceae</taxon>
        <taxon>Vasconcelosia</taxon>
        <taxon>Vasconcelosia minhoensis</taxon>
    </lineage>
</organism>
<protein>
    <recommendedName>
        <fullName evidence="1">Transposase IS200-like domain-containing protein</fullName>
    </recommendedName>
</protein>
<dbReference type="AlphaFoldDB" id="A0A8J7A9M3"/>
<evidence type="ECO:0000313" key="3">
    <source>
        <dbReference type="Proteomes" id="UP000636505"/>
    </source>
</evidence>